<dbReference type="Gene3D" id="3.30.70.270">
    <property type="match status" value="1"/>
</dbReference>
<accession>A0AA38WAI4</accession>
<proteinExistence type="predicted"/>
<dbReference type="Gene3D" id="3.10.10.10">
    <property type="entry name" value="HIV Type 1 Reverse Transcriptase, subunit A, domain 1"/>
    <property type="match status" value="1"/>
</dbReference>
<dbReference type="InterPro" id="IPR053134">
    <property type="entry name" value="RNA-dir_DNA_polymerase"/>
</dbReference>
<protein>
    <submittedName>
        <fullName evidence="1">Uncharacterized protein</fullName>
    </submittedName>
</protein>
<dbReference type="SUPFAM" id="SSF56672">
    <property type="entry name" value="DNA/RNA polymerases"/>
    <property type="match status" value="1"/>
</dbReference>
<sequence>MEEEPCLSFIELIAKKIQEVENVYKEYTIGIFEVEFQINLIPNPTKVINVMIGMDLLSRNQVIVVCAVGSYPRPKWGIVGRVRLERTNQDGVLSGRDDEKVTSVWVRGLIGLLLVPVVGEFPSVFLEDLSGFSADRQIEFEFDLILGSAPLRRLLILWRHLGSKSYRVCVSTRRRRSSARVASFGVHHLRVVRKKNGSHRMCSGNRKLNKVTIRSRYLLPRIGDLFDQFQEAAWFRHQLQVEVEDIHKVAFRAKCGHCAFLARPFGLAAAQLHWWIYEPGL</sequence>
<evidence type="ECO:0000313" key="1">
    <source>
        <dbReference type="EMBL" id="KAJ9553187.1"/>
    </source>
</evidence>
<dbReference type="AlphaFoldDB" id="A0AA38WAI4"/>
<dbReference type="PANTHER" id="PTHR24559:SF427">
    <property type="entry name" value="RNA-DIRECTED DNA POLYMERASE"/>
    <property type="match status" value="1"/>
</dbReference>
<gene>
    <name evidence="1" type="ORF">OSB04_017232</name>
</gene>
<dbReference type="InterPro" id="IPR043128">
    <property type="entry name" value="Rev_trsase/Diguanyl_cyclase"/>
</dbReference>
<reference evidence="1" key="1">
    <citation type="submission" date="2023-03" db="EMBL/GenBank/DDBJ databases">
        <title>Chromosome-scale reference genome and RAD-based genetic map of yellow starthistle (Centaurea solstitialis) reveal putative structural variation and QTLs associated with invader traits.</title>
        <authorList>
            <person name="Reatini B."/>
            <person name="Cang F.A."/>
            <person name="Jiang Q."/>
            <person name="Mckibben M.T.W."/>
            <person name="Barker M.S."/>
            <person name="Rieseberg L.H."/>
            <person name="Dlugosch K.M."/>
        </authorList>
    </citation>
    <scope>NUCLEOTIDE SEQUENCE</scope>
    <source>
        <strain evidence="1">CAN-66</strain>
        <tissue evidence="1">Leaf</tissue>
    </source>
</reference>
<evidence type="ECO:0000313" key="2">
    <source>
        <dbReference type="Proteomes" id="UP001172457"/>
    </source>
</evidence>
<organism evidence="1 2">
    <name type="scientific">Centaurea solstitialis</name>
    <name type="common">yellow star-thistle</name>
    <dbReference type="NCBI Taxonomy" id="347529"/>
    <lineage>
        <taxon>Eukaryota</taxon>
        <taxon>Viridiplantae</taxon>
        <taxon>Streptophyta</taxon>
        <taxon>Embryophyta</taxon>
        <taxon>Tracheophyta</taxon>
        <taxon>Spermatophyta</taxon>
        <taxon>Magnoliopsida</taxon>
        <taxon>eudicotyledons</taxon>
        <taxon>Gunneridae</taxon>
        <taxon>Pentapetalae</taxon>
        <taxon>asterids</taxon>
        <taxon>campanulids</taxon>
        <taxon>Asterales</taxon>
        <taxon>Asteraceae</taxon>
        <taxon>Carduoideae</taxon>
        <taxon>Cardueae</taxon>
        <taxon>Centaureinae</taxon>
        <taxon>Centaurea</taxon>
    </lineage>
</organism>
<dbReference type="EMBL" id="JARYMX010000004">
    <property type="protein sequence ID" value="KAJ9553187.1"/>
    <property type="molecule type" value="Genomic_DNA"/>
</dbReference>
<dbReference type="Pfam" id="PF08284">
    <property type="entry name" value="RVP_2"/>
    <property type="match status" value="1"/>
</dbReference>
<comment type="caution">
    <text evidence="1">The sequence shown here is derived from an EMBL/GenBank/DDBJ whole genome shotgun (WGS) entry which is preliminary data.</text>
</comment>
<dbReference type="PANTHER" id="PTHR24559">
    <property type="entry name" value="TRANSPOSON TY3-I GAG-POL POLYPROTEIN"/>
    <property type="match status" value="1"/>
</dbReference>
<dbReference type="InterPro" id="IPR043502">
    <property type="entry name" value="DNA/RNA_pol_sf"/>
</dbReference>
<dbReference type="Proteomes" id="UP001172457">
    <property type="component" value="Chromosome 4"/>
</dbReference>
<name>A0AA38WAI4_9ASTR</name>
<keyword evidence="2" id="KW-1185">Reference proteome</keyword>